<accession>A9NTC5</accession>
<dbReference type="PANTHER" id="PTHR34539">
    <property type="entry name" value="T6J4.11 PROTEIN"/>
    <property type="match status" value="1"/>
</dbReference>
<proteinExistence type="evidence at transcript level"/>
<evidence type="ECO:0000256" key="1">
    <source>
        <dbReference type="SAM" id="MobiDB-lite"/>
    </source>
</evidence>
<feature type="compositionally biased region" description="Polar residues" evidence="1">
    <location>
        <begin position="78"/>
        <end position="89"/>
    </location>
</feature>
<dbReference type="EMBL" id="EF084573">
    <property type="protein sequence ID" value="ABK23886.1"/>
    <property type="molecule type" value="mRNA"/>
</dbReference>
<sequence length="217" mass="24903">MTEALLRKRDRELEALPDSIDFQERKRLHGQETDRFLHLLQLDQTLADDDLEEEFAPSEELVKGVMRSLEEEIAPTCSTSYRFSNSGDNSAAPDISSDHEGQTQHSDSRVDLSYLLEASDDDLGIPPSPVRDLTEEFCQSSKETSECLPENPNLKSLGENWNFEDDFEQYQQVEFYANAWDEILLEHHLNRDFDSQTMLFDGEFVSAAWRLETDGGM</sequence>
<dbReference type="PANTHER" id="PTHR34539:SF19">
    <property type="entry name" value="T6J4.11 PROTEIN"/>
    <property type="match status" value="1"/>
</dbReference>
<dbReference type="OMA" id="HGQETDR"/>
<reference evidence="2" key="1">
    <citation type="journal article" date="2008" name="BMC Genomics">
        <title>A conifer genomics resource of 200,000 spruce (Picea spp.) ESTs and 6,464 high-quality, sequence-finished full-length cDNAs for Sitka spruce (Picea sitchensis).</title>
        <authorList>
            <person name="Ralph S.G."/>
            <person name="Chun H.J."/>
            <person name="Kolosova N."/>
            <person name="Cooper D."/>
            <person name="Oddy C."/>
            <person name="Ritland C.E."/>
            <person name="Kirkpatrick R."/>
            <person name="Moore R."/>
            <person name="Barber S."/>
            <person name="Holt R.A."/>
            <person name="Jones S.J."/>
            <person name="Marra M.A."/>
            <person name="Douglas C.J."/>
            <person name="Ritland K."/>
            <person name="Bohlmann J."/>
        </authorList>
    </citation>
    <scope>NUCLEOTIDE SEQUENCE</scope>
    <source>
        <tissue evidence="2">Green portion of the leader tissue</tissue>
    </source>
</reference>
<organism evidence="2">
    <name type="scientific">Picea sitchensis</name>
    <name type="common">Sitka spruce</name>
    <name type="synonym">Pinus sitchensis</name>
    <dbReference type="NCBI Taxonomy" id="3332"/>
    <lineage>
        <taxon>Eukaryota</taxon>
        <taxon>Viridiplantae</taxon>
        <taxon>Streptophyta</taxon>
        <taxon>Embryophyta</taxon>
        <taxon>Tracheophyta</taxon>
        <taxon>Spermatophyta</taxon>
        <taxon>Pinopsida</taxon>
        <taxon>Pinidae</taxon>
        <taxon>Conifers I</taxon>
        <taxon>Pinales</taxon>
        <taxon>Pinaceae</taxon>
        <taxon>Picea</taxon>
    </lineage>
</organism>
<protein>
    <submittedName>
        <fullName evidence="2">Uncharacterized protein</fullName>
    </submittedName>
</protein>
<evidence type="ECO:0000313" key="2">
    <source>
        <dbReference type="EMBL" id="ABK23886.1"/>
    </source>
</evidence>
<name>A9NTC5_PICSI</name>
<dbReference type="AlphaFoldDB" id="A9NTC5"/>
<feature type="compositionally biased region" description="Basic and acidic residues" evidence="1">
    <location>
        <begin position="96"/>
        <end position="107"/>
    </location>
</feature>
<feature type="region of interest" description="Disordered" evidence="1">
    <location>
        <begin position="78"/>
        <end position="107"/>
    </location>
</feature>